<dbReference type="EMBL" id="JAERSE020000006">
    <property type="protein sequence ID" value="MCA6069342.1"/>
    <property type="molecule type" value="Genomic_DNA"/>
</dbReference>
<proteinExistence type="predicted"/>
<keyword evidence="1" id="KW-0472">Membrane</keyword>
<dbReference type="InterPro" id="IPR021354">
    <property type="entry name" value="DUF2975"/>
</dbReference>
<evidence type="ECO:0000313" key="3">
    <source>
        <dbReference type="Proteomes" id="UP000618240"/>
    </source>
</evidence>
<protein>
    <submittedName>
        <fullName evidence="2">DUF2975 domain-containing protein</fullName>
    </submittedName>
</protein>
<feature type="transmembrane region" description="Helical" evidence="1">
    <location>
        <begin position="138"/>
        <end position="156"/>
    </location>
</feature>
<keyword evidence="1" id="KW-1133">Transmembrane helix</keyword>
<dbReference type="Pfam" id="PF11188">
    <property type="entry name" value="DUF2975"/>
    <property type="match status" value="1"/>
</dbReference>
<dbReference type="RefSeq" id="WP_225690519.1">
    <property type="nucleotide sequence ID" value="NZ_JAERSE020000006.1"/>
</dbReference>
<evidence type="ECO:0000256" key="1">
    <source>
        <dbReference type="SAM" id="Phobius"/>
    </source>
</evidence>
<evidence type="ECO:0000313" key="2">
    <source>
        <dbReference type="EMBL" id="MCA6069342.1"/>
    </source>
</evidence>
<keyword evidence="1" id="KW-0812">Transmembrane</keyword>
<accession>A0ABS8A680</accession>
<reference evidence="2 3" key="1">
    <citation type="submission" date="2021-09" db="EMBL/GenBank/DDBJ databases">
        <title>Genome sequencing and assembly of Chryseobacterium sp. RG1.</title>
        <authorList>
            <person name="Chhetri G."/>
        </authorList>
    </citation>
    <scope>NUCLEOTIDE SEQUENCE [LARGE SCALE GENOMIC DNA]</scope>
    <source>
        <strain evidence="2 3">RG1</strain>
    </source>
</reference>
<gene>
    <name evidence="2" type="ORF">JI747_019420</name>
</gene>
<keyword evidence="3" id="KW-1185">Reference proteome</keyword>
<sequence length="198" mass="23349">MEIIGKNSLSQYISYILFVLFIIIAFNFVYEVIGHAILFYKYKTGSTLFSNTFALANDVGWGKNKWTIPMENQLKFRITYPFSDIQMVTGIYAANQIFHNIIGMLFLSLFFYFSYKCFKEMSVDQIFNQNAIKWLKRFSFLNLSIAGIGIFEFFYFRMDSAYTFLTFFFFAFFGMIILFIVEFFKKGLALQTENDLTI</sequence>
<feature type="transmembrane region" description="Helical" evidence="1">
    <location>
        <begin position="162"/>
        <end position="181"/>
    </location>
</feature>
<organism evidence="2 3">
    <name type="scientific">Chryseobacterium tagetis</name>
    <dbReference type="NCBI Taxonomy" id="2801334"/>
    <lineage>
        <taxon>Bacteria</taxon>
        <taxon>Pseudomonadati</taxon>
        <taxon>Bacteroidota</taxon>
        <taxon>Flavobacteriia</taxon>
        <taxon>Flavobacteriales</taxon>
        <taxon>Weeksellaceae</taxon>
        <taxon>Chryseobacterium group</taxon>
        <taxon>Chryseobacterium</taxon>
    </lineage>
</organism>
<comment type="caution">
    <text evidence="2">The sequence shown here is derived from an EMBL/GenBank/DDBJ whole genome shotgun (WGS) entry which is preliminary data.</text>
</comment>
<name>A0ABS8A680_9FLAO</name>
<dbReference type="Proteomes" id="UP000618240">
    <property type="component" value="Unassembled WGS sequence"/>
</dbReference>
<feature type="transmembrane region" description="Helical" evidence="1">
    <location>
        <begin position="97"/>
        <end position="118"/>
    </location>
</feature>
<feature type="transmembrane region" description="Helical" evidence="1">
    <location>
        <begin position="12"/>
        <end position="40"/>
    </location>
</feature>